<gene>
    <name evidence="6" type="ORF">MsAm2_13740</name>
</gene>
<sequence length="175" mass="19577">MDDKIKELGKDALTVIAIVTAFLIFCQLFFGLWTPMYVVQSGSMEPHMKIGDIIFVKDSDRVTIETNAQAVLSENSKIKFSGYGDVILYRPNGNKNAIPIIHRAMYYVEAGEPMWEGGPAAPHAGYITKGDNPQTNPLFDQQTMISYNTPIKEEWVIGVSTLKIPYLGKIRLIFS</sequence>
<dbReference type="InterPro" id="IPR019533">
    <property type="entry name" value="Peptidase_S26"/>
</dbReference>
<keyword evidence="3 5" id="KW-1133">Transmembrane helix</keyword>
<keyword evidence="7" id="KW-1185">Reference proteome</keyword>
<evidence type="ECO:0000313" key="7">
    <source>
        <dbReference type="Proteomes" id="UP001304970"/>
    </source>
</evidence>
<dbReference type="SUPFAM" id="SSF51306">
    <property type="entry name" value="LexA/Signal peptidase"/>
    <property type="match status" value="1"/>
</dbReference>
<dbReference type="AlphaFoldDB" id="A0AA96VJI4"/>
<dbReference type="InterPro" id="IPR036286">
    <property type="entry name" value="LexA/Signal_pep-like_sf"/>
</dbReference>
<accession>A0AA96VJI4</accession>
<evidence type="ECO:0000256" key="2">
    <source>
        <dbReference type="ARBA" id="ARBA00022692"/>
    </source>
</evidence>
<feature type="transmembrane region" description="Helical" evidence="5">
    <location>
        <begin position="12"/>
        <end position="33"/>
    </location>
</feature>
<comment type="subcellular location">
    <subcellularLocation>
        <location evidence="1">Membrane</location>
    </subcellularLocation>
</comment>
<protein>
    <recommendedName>
        <fullName evidence="8">Signal peptidase I</fullName>
    </recommendedName>
</protein>
<dbReference type="GO" id="GO:0004252">
    <property type="term" value="F:serine-type endopeptidase activity"/>
    <property type="evidence" value="ECO:0007669"/>
    <property type="project" value="InterPro"/>
</dbReference>
<dbReference type="RefSeq" id="WP_338097538.1">
    <property type="nucleotide sequence ID" value="NZ_CP131061.1"/>
</dbReference>
<evidence type="ECO:0000256" key="1">
    <source>
        <dbReference type="ARBA" id="ARBA00004370"/>
    </source>
</evidence>
<evidence type="ECO:0008006" key="8">
    <source>
        <dbReference type="Google" id="ProtNLM"/>
    </source>
</evidence>
<dbReference type="PANTHER" id="PTHR10806:SF6">
    <property type="entry name" value="SIGNAL PEPTIDASE COMPLEX CATALYTIC SUBUNIT SEC11"/>
    <property type="match status" value="1"/>
</dbReference>
<keyword evidence="4 5" id="KW-0472">Membrane</keyword>
<proteinExistence type="predicted"/>
<dbReference type="GeneID" id="89228803"/>
<dbReference type="GO" id="GO:0016020">
    <property type="term" value="C:membrane"/>
    <property type="evidence" value="ECO:0007669"/>
    <property type="project" value="UniProtKB-SubCell"/>
</dbReference>
<name>A0AA96VJI4_9EURY</name>
<keyword evidence="2 5" id="KW-0812">Transmembrane</keyword>
<dbReference type="InterPro" id="IPR001733">
    <property type="entry name" value="Peptidase_S26B"/>
</dbReference>
<dbReference type="PANTHER" id="PTHR10806">
    <property type="entry name" value="SIGNAL PEPTIDASE COMPLEX CATALYTIC SUBUNIT SEC11"/>
    <property type="match status" value="1"/>
</dbReference>
<reference evidence="6 7" key="1">
    <citation type="submission" date="2023-07" db="EMBL/GenBank/DDBJ databases">
        <title>Closed genome sequence of Methanosarcinaceae archaeon Am2.</title>
        <authorList>
            <person name="Poehlein A."/>
            <person name="Protasov E."/>
            <person name="Platt K."/>
            <person name="Reeh H."/>
            <person name="Daniel R."/>
            <person name="Brune A."/>
        </authorList>
    </citation>
    <scope>NUCLEOTIDE SEQUENCE [LARGE SCALE GENOMIC DNA]</scope>
    <source>
        <strain evidence="6 7">Am2</strain>
    </source>
</reference>
<evidence type="ECO:0000256" key="4">
    <source>
        <dbReference type="ARBA" id="ARBA00023136"/>
    </source>
</evidence>
<dbReference type="EMBL" id="CP131061">
    <property type="protein sequence ID" value="WNY27572.1"/>
    <property type="molecule type" value="Genomic_DNA"/>
</dbReference>
<dbReference type="Proteomes" id="UP001304970">
    <property type="component" value="Chromosome"/>
</dbReference>
<organism evidence="6 7">
    <name type="scientific">Methanolapillus ohkumae</name>
    <dbReference type="NCBI Taxonomy" id="3028298"/>
    <lineage>
        <taxon>Archaea</taxon>
        <taxon>Methanobacteriati</taxon>
        <taxon>Methanobacteriota</taxon>
        <taxon>Stenosarchaea group</taxon>
        <taxon>Methanomicrobia</taxon>
        <taxon>Methanosarcinales</taxon>
        <taxon>Methanosarcinaceae</taxon>
        <taxon>Methanolapillus</taxon>
    </lineage>
</organism>
<dbReference type="GO" id="GO:0006465">
    <property type="term" value="P:signal peptide processing"/>
    <property type="evidence" value="ECO:0007669"/>
    <property type="project" value="InterPro"/>
</dbReference>
<evidence type="ECO:0000256" key="3">
    <source>
        <dbReference type="ARBA" id="ARBA00022989"/>
    </source>
</evidence>
<evidence type="ECO:0000256" key="5">
    <source>
        <dbReference type="SAM" id="Phobius"/>
    </source>
</evidence>
<evidence type="ECO:0000313" key="6">
    <source>
        <dbReference type="EMBL" id="WNY27572.1"/>
    </source>
</evidence>
<dbReference type="CDD" id="cd06530">
    <property type="entry name" value="S26_SPase_I"/>
    <property type="match status" value="1"/>
</dbReference>